<organism evidence="3 4">
    <name type="scientific">Legionella clemsonensis</name>
    <dbReference type="NCBI Taxonomy" id="1867846"/>
    <lineage>
        <taxon>Bacteria</taxon>
        <taxon>Pseudomonadati</taxon>
        <taxon>Pseudomonadota</taxon>
        <taxon>Gammaproteobacteria</taxon>
        <taxon>Legionellales</taxon>
        <taxon>Legionellaceae</taxon>
        <taxon>Legionella</taxon>
    </lineage>
</organism>
<evidence type="ECO:0000256" key="2">
    <source>
        <dbReference type="SAM" id="SignalP"/>
    </source>
</evidence>
<dbReference type="Proteomes" id="UP000201728">
    <property type="component" value="Chromosome"/>
</dbReference>
<accession>A0A222P1K5</accession>
<evidence type="ECO:0000313" key="4">
    <source>
        <dbReference type="Proteomes" id="UP000201728"/>
    </source>
</evidence>
<feature type="chain" id="PRO_5013121291" evidence="2">
    <location>
        <begin position="18"/>
        <end position="114"/>
    </location>
</feature>
<protein>
    <submittedName>
        <fullName evidence="3">Uncharacterized protein</fullName>
    </submittedName>
</protein>
<proteinExistence type="predicted"/>
<dbReference type="AlphaFoldDB" id="A0A222P1K5"/>
<dbReference type="OrthoDB" id="5650792at2"/>
<dbReference type="RefSeq" id="WP_094090761.1">
    <property type="nucleotide sequence ID" value="NZ_CP016397.1"/>
</dbReference>
<keyword evidence="2" id="KW-0732">Signal</keyword>
<evidence type="ECO:0000256" key="1">
    <source>
        <dbReference type="SAM" id="MobiDB-lite"/>
    </source>
</evidence>
<evidence type="ECO:0000313" key="3">
    <source>
        <dbReference type="EMBL" id="ASQ45732.1"/>
    </source>
</evidence>
<sequence>MKWMPGILLLIPLLSFAFQPNSTMPQHPSYLYYPHLQKGHELNPFNRPPQNNITTGNDEATTTFETHNYMDTTPVDDTGTEKDIRHKLQPNWIIPSHNAPDSQPHYMPHPTHYR</sequence>
<feature type="signal peptide" evidence="2">
    <location>
        <begin position="1"/>
        <end position="17"/>
    </location>
</feature>
<keyword evidence="4" id="KW-1185">Reference proteome</keyword>
<dbReference type="KEGG" id="lcd:clem_05885"/>
<reference evidence="4" key="1">
    <citation type="submission" date="2016-07" db="EMBL/GenBank/DDBJ databases">
        <authorList>
            <person name="Florea S."/>
            <person name="Webb J.S."/>
            <person name="Jaromczyk J."/>
            <person name="Schardl C.L."/>
        </authorList>
    </citation>
    <scope>NUCLEOTIDE SEQUENCE [LARGE SCALE GENOMIC DNA]</scope>
    <source>
        <strain evidence="4">CDC-D5610</strain>
    </source>
</reference>
<dbReference type="EMBL" id="CP016397">
    <property type="protein sequence ID" value="ASQ45732.1"/>
    <property type="molecule type" value="Genomic_DNA"/>
</dbReference>
<feature type="region of interest" description="Disordered" evidence="1">
    <location>
        <begin position="92"/>
        <end position="114"/>
    </location>
</feature>
<name>A0A222P1K5_9GAMM</name>
<gene>
    <name evidence="3" type="ORF">clem_05885</name>
</gene>